<dbReference type="Pfam" id="PF00376">
    <property type="entry name" value="MerR"/>
    <property type="match status" value="1"/>
</dbReference>
<dbReference type="GO" id="GO:0003677">
    <property type="term" value="F:DNA binding"/>
    <property type="evidence" value="ECO:0007669"/>
    <property type="project" value="UniProtKB-KW"/>
</dbReference>
<reference evidence="2" key="1">
    <citation type="journal article" date="2021" name="PeerJ">
        <title>Extensive microbial diversity within the chicken gut microbiome revealed by metagenomics and culture.</title>
        <authorList>
            <person name="Gilroy R."/>
            <person name="Ravi A."/>
            <person name="Getino M."/>
            <person name="Pursley I."/>
            <person name="Horton D.L."/>
            <person name="Alikhan N.F."/>
            <person name="Baker D."/>
            <person name="Gharbi K."/>
            <person name="Hall N."/>
            <person name="Watson M."/>
            <person name="Adriaenssens E.M."/>
            <person name="Foster-Nyarko E."/>
            <person name="Jarju S."/>
            <person name="Secka A."/>
            <person name="Antonio M."/>
            <person name="Oren A."/>
            <person name="Chaudhuri R.R."/>
            <person name="La Ragione R."/>
            <person name="Hildebrand F."/>
            <person name="Pallen M.J."/>
        </authorList>
    </citation>
    <scope>NUCLEOTIDE SEQUENCE</scope>
    <source>
        <strain evidence="2">ChiGjej1B1-18357</strain>
    </source>
</reference>
<dbReference type="Gene3D" id="1.10.1660.10">
    <property type="match status" value="1"/>
</dbReference>
<name>A0A921F5R5_9ACTN</name>
<proteinExistence type="predicted"/>
<protein>
    <submittedName>
        <fullName evidence="2">MerR family DNA-binding transcriptional regulator</fullName>
    </submittedName>
</protein>
<evidence type="ECO:0000313" key="2">
    <source>
        <dbReference type="EMBL" id="HJE91770.1"/>
    </source>
</evidence>
<gene>
    <name evidence="2" type="ORF">K8V11_12265</name>
</gene>
<sequence length="37" mass="4104">MQYDGGEHRWSVGEVAKLAGITVRTLHHWDSLGLVSP</sequence>
<organism evidence="2 3">
    <name type="scientific">Dietzia timorensis</name>
    <dbReference type="NCBI Taxonomy" id="499555"/>
    <lineage>
        <taxon>Bacteria</taxon>
        <taxon>Bacillati</taxon>
        <taxon>Actinomycetota</taxon>
        <taxon>Actinomycetes</taxon>
        <taxon>Mycobacteriales</taxon>
        <taxon>Dietziaceae</taxon>
        <taxon>Dietzia</taxon>
    </lineage>
</organism>
<evidence type="ECO:0000313" key="3">
    <source>
        <dbReference type="Proteomes" id="UP000776650"/>
    </source>
</evidence>
<feature type="non-terminal residue" evidence="2">
    <location>
        <position position="37"/>
    </location>
</feature>
<dbReference type="PROSITE" id="PS50937">
    <property type="entry name" value="HTH_MERR_2"/>
    <property type="match status" value="1"/>
</dbReference>
<dbReference type="EMBL" id="DYXM01000232">
    <property type="protein sequence ID" value="HJE91770.1"/>
    <property type="molecule type" value="Genomic_DNA"/>
</dbReference>
<dbReference type="SUPFAM" id="SSF46955">
    <property type="entry name" value="Putative DNA-binding domain"/>
    <property type="match status" value="1"/>
</dbReference>
<dbReference type="InterPro" id="IPR009061">
    <property type="entry name" value="DNA-bd_dom_put_sf"/>
</dbReference>
<dbReference type="PROSITE" id="PS00552">
    <property type="entry name" value="HTH_MERR_1"/>
    <property type="match status" value="1"/>
</dbReference>
<evidence type="ECO:0000259" key="1">
    <source>
        <dbReference type="PROSITE" id="PS50937"/>
    </source>
</evidence>
<feature type="domain" description="HTH merR-type" evidence="1">
    <location>
        <begin position="9"/>
        <end position="37"/>
    </location>
</feature>
<dbReference type="RefSeq" id="WP_303914689.1">
    <property type="nucleotide sequence ID" value="NZ_DYXM01000232.1"/>
</dbReference>
<accession>A0A921F5R5</accession>
<keyword evidence="2" id="KW-0238">DNA-binding</keyword>
<dbReference type="InterPro" id="IPR000551">
    <property type="entry name" value="MerR-type_HTH_dom"/>
</dbReference>
<dbReference type="AlphaFoldDB" id="A0A921F5R5"/>
<dbReference type="GO" id="GO:0006355">
    <property type="term" value="P:regulation of DNA-templated transcription"/>
    <property type="evidence" value="ECO:0007669"/>
    <property type="project" value="InterPro"/>
</dbReference>
<reference evidence="2" key="2">
    <citation type="submission" date="2021-09" db="EMBL/GenBank/DDBJ databases">
        <authorList>
            <person name="Gilroy R."/>
        </authorList>
    </citation>
    <scope>NUCLEOTIDE SEQUENCE</scope>
    <source>
        <strain evidence="2">ChiGjej1B1-18357</strain>
    </source>
</reference>
<dbReference type="Proteomes" id="UP000776650">
    <property type="component" value="Unassembled WGS sequence"/>
</dbReference>
<comment type="caution">
    <text evidence="2">The sequence shown here is derived from an EMBL/GenBank/DDBJ whole genome shotgun (WGS) entry which is preliminary data.</text>
</comment>